<evidence type="ECO:0000256" key="8">
    <source>
        <dbReference type="ARBA" id="ARBA00022603"/>
    </source>
</evidence>
<feature type="binding site" evidence="15 16">
    <location>
        <begin position="133"/>
        <end position="138"/>
    </location>
    <ligand>
        <name>S-adenosyl-L-methionine</name>
        <dbReference type="ChEBI" id="CHEBI:59789"/>
    </ligand>
</feature>
<dbReference type="Gene3D" id="3.40.1280.10">
    <property type="match status" value="1"/>
</dbReference>
<comment type="subunit">
    <text evidence="4 15 17">Homodimer.</text>
</comment>
<evidence type="ECO:0000256" key="3">
    <source>
        <dbReference type="ARBA" id="ARBA00007630"/>
    </source>
</evidence>
<organism evidence="19 20">
    <name type="scientific">Candidatus Scybalenecus merdavium</name>
    <dbReference type="NCBI Taxonomy" id="2840939"/>
    <lineage>
        <taxon>Bacteria</taxon>
        <taxon>Bacillati</taxon>
        <taxon>Bacillota</taxon>
        <taxon>Clostridia</taxon>
        <taxon>Eubacteriales</taxon>
        <taxon>Oscillospiraceae</taxon>
        <taxon>Oscillospiraceae incertae sedis</taxon>
        <taxon>Candidatus Scybalenecus</taxon>
    </lineage>
</organism>
<dbReference type="GO" id="GO:0052906">
    <property type="term" value="F:tRNA (guanine(37)-N1)-methyltransferase activity"/>
    <property type="evidence" value="ECO:0007669"/>
    <property type="project" value="UniProtKB-UniRule"/>
</dbReference>
<comment type="caution">
    <text evidence="19">The sequence shown here is derived from an EMBL/GenBank/DDBJ whole genome shotgun (WGS) entry which is preliminary data.</text>
</comment>
<evidence type="ECO:0000256" key="12">
    <source>
        <dbReference type="ARBA" id="ARBA00029736"/>
    </source>
</evidence>
<feature type="binding site" evidence="15 16">
    <location>
        <position position="113"/>
    </location>
    <ligand>
        <name>S-adenosyl-L-methionine</name>
        <dbReference type="ChEBI" id="CHEBI:59789"/>
    </ligand>
</feature>
<dbReference type="InterPro" id="IPR029026">
    <property type="entry name" value="tRNA_m1G_MTases_N"/>
</dbReference>
<dbReference type="PANTHER" id="PTHR46417">
    <property type="entry name" value="TRNA (GUANINE-N(1)-)-METHYLTRANSFERASE"/>
    <property type="match status" value="1"/>
</dbReference>
<evidence type="ECO:0000313" key="20">
    <source>
        <dbReference type="Proteomes" id="UP000824125"/>
    </source>
</evidence>
<keyword evidence="8 15" id="KW-0489">Methyltransferase</keyword>
<evidence type="ECO:0000256" key="11">
    <source>
        <dbReference type="ARBA" id="ARBA00022694"/>
    </source>
</evidence>
<evidence type="ECO:0000256" key="1">
    <source>
        <dbReference type="ARBA" id="ARBA00002634"/>
    </source>
</evidence>
<sequence length="246" mass="27664">MKIEILTLFPQMCESVLGESIIGRARQSGKVEIHCTDIRAYTADKHRRVDDTPYGGGMGMVMQAQPIYDCYEAVCRQFAQPPHLVYMTPQGAPLTQSTVKRLAAMDGLVILCGHYEGVDERVIEALQPEEISVGDYVLTGGELPALVLADAVSRLQPGVLADESCYEEESHYDSLLEYPQYTRPFTWQGRDVPEVLISGNHAKIKQWRRKQSILRTAFRRPDMLQTAELSDEERRFLQANGPDCGK</sequence>
<dbReference type="CDD" id="cd18080">
    <property type="entry name" value="TrmD-like"/>
    <property type="match status" value="1"/>
</dbReference>
<comment type="catalytic activity">
    <reaction evidence="14 15 17">
        <text>guanosine(37) in tRNA + S-adenosyl-L-methionine = N(1)-methylguanosine(37) in tRNA + S-adenosyl-L-homocysteine + H(+)</text>
        <dbReference type="Rhea" id="RHEA:36899"/>
        <dbReference type="Rhea" id="RHEA-COMP:10145"/>
        <dbReference type="Rhea" id="RHEA-COMP:10147"/>
        <dbReference type="ChEBI" id="CHEBI:15378"/>
        <dbReference type="ChEBI" id="CHEBI:57856"/>
        <dbReference type="ChEBI" id="CHEBI:59789"/>
        <dbReference type="ChEBI" id="CHEBI:73542"/>
        <dbReference type="ChEBI" id="CHEBI:74269"/>
        <dbReference type="EC" id="2.1.1.228"/>
    </reaction>
</comment>
<dbReference type="FunFam" id="3.40.1280.10:FF:000001">
    <property type="entry name" value="tRNA (guanine-N(1)-)-methyltransferase"/>
    <property type="match status" value="1"/>
</dbReference>
<dbReference type="InterPro" id="IPR016009">
    <property type="entry name" value="tRNA_MeTrfase_TRMD/TRM10"/>
</dbReference>
<keyword evidence="9 15" id="KW-0808">Transferase</keyword>
<dbReference type="NCBIfam" id="TIGR00088">
    <property type="entry name" value="trmD"/>
    <property type="match status" value="1"/>
</dbReference>
<dbReference type="AlphaFoldDB" id="A0A9D1MSX4"/>
<evidence type="ECO:0000256" key="10">
    <source>
        <dbReference type="ARBA" id="ARBA00022691"/>
    </source>
</evidence>
<dbReference type="GO" id="GO:0005829">
    <property type="term" value="C:cytosol"/>
    <property type="evidence" value="ECO:0007669"/>
    <property type="project" value="TreeGrafter"/>
</dbReference>
<dbReference type="InterPro" id="IPR002649">
    <property type="entry name" value="tRNA_m1G_MeTrfase_TrmD"/>
</dbReference>
<name>A0A9D1MSX4_9FIRM</name>
<evidence type="ECO:0000313" key="19">
    <source>
        <dbReference type="EMBL" id="HIU68546.1"/>
    </source>
</evidence>
<evidence type="ECO:0000256" key="4">
    <source>
        <dbReference type="ARBA" id="ARBA00011738"/>
    </source>
</evidence>
<feature type="domain" description="tRNA methyltransferase TRMD/TRM10-type" evidence="18">
    <location>
        <begin position="1"/>
        <end position="225"/>
    </location>
</feature>
<evidence type="ECO:0000256" key="14">
    <source>
        <dbReference type="ARBA" id="ARBA00047783"/>
    </source>
</evidence>
<keyword evidence="11 15" id="KW-0819">tRNA processing</keyword>
<dbReference type="NCBIfam" id="NF000648">
    <property type="entry name" value="PRK00026.1"/>
    <property type="match status" value="1"/>
</dbReference>
<dbReference type="InterPro" id="IPR023148">
    <property type="entry name" value="tRNA_m1G_MeTrfase_C_sf"/>
</dbReference>
<evidence type="ECO:0000256" key="2">
    <source>
        <dbReference type="ARBA" id="ARBA00004496"/>
    </source>
</evidence>
<evidence type="ECO:0000259" key="18">
    <source>
        <dbReference type="Pfam" id="PF01746"/>
    </source>
</evidence>
<dbReference type="FunFam" id="1.10.1270.20:FF:000001">
    <property type="entry name" value="tRNA (guanine-N(1)-)-methyltransferase"/>
    <property type="match status" value="1"/>
</dbReference>
<evidence type="ECO:0000256" key="16">
    <source>
        <dbReference type="PIRSR" id="PIRSR000386-1"/>
    </source>
</evidence>
<protein>
    <recommendedName>
        <fullName evidence="6 15">tRNA (guanine-N(1)-)-methyltransferase</fullName>
        <ecNumber evidence="5 15">2.1.1.228</ecNumber>
    </recommendedName>
    <alternativeName>
        <fullName evidence="12 15">M1G-methyltransferase</fullName>
    </alternativeName>
    <alternativeName>
        <fullName evidence="13 15">tRNA [GM37] methyltransferase</fullName>
    </alternativeName>
</protein>
<proteinExistence type="inferred from homology"/>
<evidence type="ECO:0000256" key="5">
    <source>
        <dbReference type="ARBA" id="ARBA00012807"/>
    </source>
</evidence>
<comment type="subcellular location">
    <subcellularLocation>
        <location evidence="2 15 17">Cytoplasm</location>
    </subcellularLocation>
</comment>
<reference evidence="19" key="2">
    <citation type="journal article" date="2021" name="PeerJ">
        <title>Extensive microbial diversity within the chicken gut microbiome revealed by metagenomics and culture.</title>
        <authorList>
            <person name="Gilroy R."/>
            <person name="Ravi A."/>
            <person name="Getino M."/>
            <person name="Pursley I."/>
            <person name="Horton D.L."/>
            <person name="Alikhan N.F."/>
            <person name="Baker D."/>
            <person name="Gharbi K."/>
            <person name="Hall N."/>
            <person name="Watson M."/>
            <person name="Adriaenssens E.M."/>
            <person name="Foster-Nyarko E."/>
            <person name="Jarju S."/>
            <person name="Secka A."/>
            <person name="Antonio M."/>
            <person name="Oren A."/>
            <person name="Chaudhuri R.R."/>
            <person name="La Ragione R."/>
            <person name="Hildebrand F."/>
            <person name="Pallen M.J."/>
        </authorList>
    </citation>
    <scope>NUCLEOTIDE SEQUENCE</scope>
    <source>
        <strain evidence="19">CHK176-6737</strain>
    </source>
</reference>
<keyword evidence="7 15" id="KW-0963">Cytoplasm</keyword>
<dbReference type="PANTHER" id="PTHR46417:SF1">
    <property type="entry name" value="TRNA (GUANINE-N(1)-)-METHYLTRANSFERASE"/>
    <property type="match status" value="1"/>
</dbReference>
<dbReference type="Pfam" id="PF01746">
    <property type="entry name" value="tRNA_m1G_MT"/>
    <property type="match status" value="1"/>
</dbReference>
<dbReference type="EMBL" id="DVNM01000005">
    <property type="protein sequence ID" value="HIU68546.1"/>
    <property type="molecule type" value="Genomic_DNA"/>
</dbReference>
<evidence type="ECO:0000256" key="17">
    <source>
        <dbReference type="RuleBase" id="RU003464"/>
    </source>
</evidence>
<evidence type="ECO:0000256" key="6">
    <source>
        <dbReference type="ARBA" id="ARBA00014679"/>
    </source>
</evidence>
<dbReference type="HAMAP" id="MF_00605">
    <property type="entry name" value="TrmD"/>
    <property type="match status" value="1"/>
</dbReference>
<gene>
    <name evidence="15 19" type="primary">trmD</name>
    <name evidence="19" type="ORF">IAD23_01135</name>
</gene>
<dbReference type="SUPFAM" id="SSF75217">
    <property type="entry name" value="alpha/beta knot"/>
    <property type="match status" value="1"/>
</dbReference>
<dbReference type="EC" id="2.1.1.228" evidence="5 15"/>
<dbReference type="InterPro" id="IPR029028">
    <property type="entry name" value="Alpha/beta_knot_MTases"/>
</dbReference>
<reference evidence="19" key="1">
    <citation type="submission" date="2020-10" db="EMBL/GenBank/DDBJ databases">
        <authorList>
            <person name="Gilroy R."/>
        </authorList>
    </citation>
    <scope>NUCLEOTIDE SEQUENCE</scope>
    <source>
        <strain evidence="19">CHK176-6737</strain>
    </source>
</reference>
<evidence type="ECO:0000256" key="13">
    <source>
        <dbReference type="ARBA" id="ARBA00033392"/>
    </source>
</evidence>
<dbReference type="Gene3D" id="1.10.1270.20">
    <property type="entry name" value="tRNA(m1g37)methyltransferase, domain 2"/>
    <property type="match status" value="1"/>
</dbReference>
<evidence type="ECO:0000256" key="7">
    <source>
        <dbReference type="ARBA" id="ARBA00022490"/>
    </source>
</evidence>
<keyword evidence="10 15" id="KW-0949">S-adenosyl-L-methionine</keyword>
<accession>A0A9D1MSX4</accession>
<dbReference type="GO" id="GO:0002939">
    <property type="term" value="P:tRNA N1-guanine methylation"/>
    <property type="evidence" value="ECO:0007669"/>
    <property type="project" value="TreeGrafter"/>
</dbReference>
<evidence type="ECO:0000256" key="15">
    <source>
        <dbReference type="HAMAP-Rule" id="MF_00605"/>
    </source>
</evidence>
<dbReference type="Proteomes" id="UP000824125">
    <property type="component" value="Unassembled WGS sequence"/>
</dbReference>
<dbReference type="PIRSF" id="PIRSF000386">
    <property type="entry name" value="tRNA_mtase"/>
    <property type="match status" value="1"/>
</dbReference>
<comment type="function">
    <text evidence="1 15 17">Specifically methylates guanosine-37 in various tRNAs.</text>
</comment>
<comment type="similarity">
    <text evidence="3 15 17">Belongs to the RNA methyltransferase TrmD family.</text>
</comment>
<evidence type="ECO:0000256" key="9">
    <source>
        <dbReference type="ARBA" id="ARBA00022679"/>
    </source>
</evidence>